<dbReference type="Pfam" id="PF13966">
    <property type="entry name" value="zf-RVT"/>
    <property type="match status" value="1"/>
</dbReference>
<dbReference type="PANTHER" id="PTHR31635">
    <property type="entry name" value="REVERSE TRANSCRIPTASE DOMAIN-CONTAINING PROTEIN-RELATED"/>
    <property type="match status" value="1"/>
</dbReference>
<feature type="transmembrane region" description="Helical" evidence="1">
    <location>
        <begin position="6"/>
        <end position="24"/>
    </location>
</feature>
<feature type="domain" description="Reverse transcriptase" evidence="2">
    <location>
        <begin position="501"/>
        <end position="773"/>
    </location>
</feature>
<reference evidence="3" key="1">
    <citation type="submission" date="2025-08" db="UniProtKB">
        <authorList>
            <consortium name="Ensembl"/>
        </authorList>
    </citation>
    <scope>IDENTIFICATION</scope>
</reference>
<sequence>MFKMFYLFFYTILMTTLTIATLNVRSVRSPIRAQSILSFLSTFPADMFLLQECAIPFLKNYNKWAEEWPHGPSMWSGSNSNKADGVALLVKNPHVLVKGSTVVRDGRILLIKASFLGREFKVLNIYGHTEKNDRYDLFKEAQSHLLGRKPTILAGDFNCVINKEDRRGAGENFREDKTSFLLRDLVKDFKLTDAYKTMHPGKCGYTWFSGDDTKASRIDYVFFRDLGLEDARLTPLFFSDHSMLSCTFSLPPGVTIGKGLWKLNCSLLEDKSIVKGYKEQYCKWQTLQDFFESRAQWWEMVKGRTQTYFKQAGRKKKEKEKRQMVGLQRRLQRYFDFRNQGLDFNDEIKEVQKEMLKIAERESKGIILRSKERNIEEGEKCTRYFFKKILNKSGAIIKLKNTKGEEKTKTEDILEIVEDFYEELYKEKVTENEVLKEVLTFIEKTIKDGTSLNKDFVPFELDKVLKNFKKGKTPGADGLPLEFYETFWDILKQDLMTVFNDLDDLDSLPDSFRLGIMTLLYKKNDKTDLKNWRPITLLNMDCKIFSKLLTTRMSTFLTDLIHPDQACAVPGRKITDSLVLIRDVICHARDRNIRLLALNLDFEKAFDRVSQRYLFQVLEKMGFPGRFLKWVGLLYSDITSKILINGNLSKAIKICSGVRQGCPLSPLLYVAGIEPLAQVLRRDVWIKGLTIPGTRGLTAKTVLYMDDINLLCTDIVSVRRTMDITDWFGRAAGARLNRDKTRIQFFGPWERSEIDNVTDIRHETDLKILGVNFDKDGGGNGNWEELMKKTRQRLSFWGLRNLTLEGKILIIKAMILPLFLLVCSVFIPPRPLFLALDRAIFHFLWGSGWERLRREEMKRATRNGGKGVPDMNLFLGAKYTALHIKYATSVSSHKTVALARYGMGSFLRAKRMLPVDQTVPLAFHPPPAYAFITKFLRRFKLENEKMEILTNHRAMISIVQGREQVCPIKGLSLVEAKRVWHNVSHPALRNRHRDLAWMAAHEILPVRAVMHSRGMSKNQLCPRPGCGRPETVRHALWECSVVRNLWAKAGPQQFPYLPPGGVPDYRTTLTGEVSQEGMPAQLLTATWLTINCIKDAIWTSRNLVVGKRMQVSVHSIIQLAKYRLQEYTAWRYSDEGDGHRP</sequence>
<dbReference type="InterPro" id="IPR026960">
    <property type="entry name" value="RVT-Znf"/>
</dbReference>
<dbReference type="AlphaFoldDB" id="A0A8C2AJK1"/>
<dbReference type="PROSITE" id="PS50878">
    <property type="entry name" value="RT_POL"/>
    <property type="match status" value="1"/>
</dbReference>
<dbReference type="InterPro" id="IPR005135">
    <property type="entry name" value="Endo/exonuclease/phosphatase"/>
</dbReference>
<proteinExistence type="predicted"/>
<keyword evidence="1" id="KW-1133">Transmembrane helix</keyword>
<dbReference type="InterPro" id="IPR043502">
    <property type="entry name" value="DNA/RNA_pol_sf"/>
</dbReference>
<dbReference type="Pfam" id="PF00078">
    <property type="entry name" value="RVT_1"/>
    <property type="match status" value="1"/>
</dbReference>
<dbReference type="CDD" id="cd01650">
    <property type="entry name" value="RT_nLTR_like"/>
    <property type="match status" value="1"/>
</dbReference>
<dbReference type="Gene3D" id="3.60.10.10">
    <property type="entry name" value="Endonuclease/exonuclease/phosphatase"/>
    <property type="match status" value="1"/>
</dbReference>
<dbReference type="SUPFAM" id="SSF56672">
    <property type="entry name" value="DNA/RNA polymerases"/>
    <property type="match status" value="1"/>
</dbReference>
<dbReference type="InterPro" id="IPR036691">
    <property type="entry name" value="Endo/exonu/phosph_ase_sf"/>
</dbReference>
<evidence type="ECO:0000313" key="4">
    <source>
        <dbReference type="Proteomes" id="UP000694700"/>
    </source>
</evidence>
<dbReference type="InterPro" id="IPR000477">
    <property type="entry name" value="RT_dom"/>
</dbReference>
<evidence type="ECO:0000313" key="3">
    <source>
        <dbReference type="Ensembl" id="ENSCCRP00015106532.1"/>
    </source>
</evidence>
<name>A0A8C2AJK1_CYPCA</name>
<dbReference type="Ensembl" id="ENSCCRT00015109927.1">
    <property type="protein sequence ID" value="ENSCCRP00015106532.1"/>
    <property type="gene ID" value="ENSCCRG00015042429.1"/>
</dbReference>
<keyword evidence="1" id="KW-0472">Membrane</keyword>
<accession>A0A8C2AJK1</accession>
<evidence type="ECO:0000259" key="2">
    <source>
        <dbReference type="PROSITE" id="PS50878"/>
    </source>
</evidence>
<keyword evidence="1" id="KW-0812">Transmembrane</keyword>
<evidence type="ECO:0000256" key="1">
    <source>
        <dbReference type="SAM" id="Phobius"/>
    </source>
</evidence>
<organism evidence="3 4">
    <name type="scientific">Cyprinus carpio</name>
    <name type="common">Common carp</name>
    <dbReference type="NCBI Taxonomy" id="7962"/>
    <lineage>
        <taxon>Eukaryota</taxon>
        <taxon>Metazoa</taxon>
        <taxon>Chordata</taxon>
        <taxon>Craniata</taxon>
        <taxon>Vertebrata</taxon>
        <taxon>Euteleostomi</taxon>
        <taxon>Actinopterygii</taxon>
        <taxon>Neopterygii</taxon>
        <taxon>Teleostei</taxon>
        <taxon>Ostariophysi</taxon>
        <taxon>Cypriniformes</taxon>
        <taxon>Cyprinidae</taxon>
        <taxon>Cyprininae</taxon>
        <taxon>Cyprinus</taxon>
    </lineage>
</organism>
<protein>
    <recommendedName>
        <fullName evidence="2">Reverse transcriptase domain-containing protein</fullName>
    </recommendedName>
</protein>
<dbReference type="PANTHER" id="PTHR31635:SF196">
    <property type="entry name" value="REVERSE TRANSCRIPTASE DOMAIN-CONTAINING PROTEIN-RELATED"/>
    <property type="match status" value="1"/>
</dbReference>
<dbReference type="GO" id="GO:0003824">
    <property type="term" value="F:catalytic activity"/>
    <property type="evidence" value="ECO:0007669"/>
    <property type="project" value="InterPro"/>
</dbReference>
<dbReference type="CDD" id="cd09076">
    <property type="entry name" value="L1-EN"/>
    <property type="match status" value="1"/>
</dbReference>
<dbReference type="Pfam" id="PF03372">
    <property type="entry name" value="Exo_endo_phos"/>
    <property type="match status" value="1"/>
</dbReference>
<dbReference type="SUPFAM" id="SSF56219">
    <property type="entry name" value="DNase I-like"/>
    <property type="match status" value="1"/>
</dbReference>
<dbReference type="Proteomes" id="UP000694700">
    <property type="component" value="Unplaced"/>
</dbReference>